<evidence type="ECO:0000313" key="5">
    <source>
        <dbReference type="Proteomes" id="UP000072605"/>
    </source>
</evidence>
<proteinExistence type="predicted"/>
<evidence type="ECO:0000313" key="3">
    <source>
        <dbReference type="EMBL" id="MEI4463129.1"/>
    </source>
</evidence>
<dbReference type="NCBIfam" id="TIGR04019">
    <property type="entry name" value="B_thiol_YtxJ"/>
    <property type="match status" value="1"/>
</dbReference>
<dbReference type="InterPro" id="IPR022551">
    <property type="entry name" value="BrxC"/>
</dbReference>
<accession>A0A0V8GF54</accession>
<dbReference type="RefSeq" id="WP_023466812.1">
    <property type="nucleotide sequence ID" value="NZ_FMYN01000003.1"/>
</dbReference>
<gene>
    <name evidence="3" type="primary">ytxJ</name>
    <name evidence="1" type="ORF">AS033_10640</name>
    <name evidence="2" type="ORF">RSA11_06820</name>
    <name evidence="3" type="ORF">SZL87_11875</name>
</gene>
<evidence type="ECO:0000313" key="6">
    <source>
        <dbReference type="Proteomes" id="UP001387110"/>
    </source>
</evidence>
<evidence type="ECO:0000313" key="1">
    <source>
        <dbReference type="EMBL" id="KSU48778.1"/>
    </source>
</evidence>
<reference evidence="3 6" key="3">
    <citation type="submission" date="2023-12" db="EMBL/GenBank/DDBJ databases">
        <authorList>
            <person name="Easwaran N."/>
            <person name="Lazarus H.P.S."/>
        </authorList>
    </citation>
    <scope>NUCLEOTIDE SEQUENCE [LARGE SCALE GENOMIC DNA]</scope>
    <source>
        <strain evidence="3 6">VIT-2023</strain>
    </source>
</reference>
<protein>
    <submittedName>
        <fullName evidence="3">Bacillithiol system redox-active protein YtxJ</fullName>
    </submittedName>
</protein>
<dbReference type="EMBL" id="LDQV01000017">
    <property type="protein sequence ID" value="KTR27278.1"/>
    <property type="molecule type" value="Genomic_DNA"/>
</dbReference>
<reference evidence="2 5" key="2">
    <citation type="journal article" date="2016" name="Front. Microbiol.">
        <title>Genomic Resource of Rice Seed Associated Bacteria.</title>
        <authorList>
            <person name="Midha S."/>
            <person name="Bansal K."/>
            <person name="Sharma S."/>
            <person name="Kumar N."/>
            <person name="Patil P.P."/>
            <person name="Chaudhry V."/>
            <person name="Patil P.B."/>
        </authorList>
    </citation>
    <scope>NUCLEOTIDE SEQUENCE [LARGE SCALE GENOMIC DNA]</scope>
    <source>
        <strain evidence="2 5">RSA11</strain>
    </source>
</reference>
<dbReference type="EMBL" id="JBAWKY010000003">
    <property type="protein sequence ID" value="MEI4463129.1"/>
    <property type="molecule type" value="Genomic_DNA"/>
</dbReference>
<sequence>MTQPRKLQSISDFDQFASEHNAFVICKHSTTCPISAAGFSEYTKFADETSVPTAYLFVQEARTLSNHIAEHYSVRHESPQVLFIQDGKSVWTASHYDITKDALETNVQ</sequence>
<reference evidence="1 4" key="1">
    <citation type="journal article" date="2015" name="Int. J. Syst. Evol. Microbiol.">
        <title>Exiguobacterium enclense sp. nov., isolated from sediment.</title>
        <authorList>
            <person name="Dastager S.G."/>
            <person name="Mawlankar R."/>
            <person name="Sonalkar V.V."/>
            <person name="Thorat M.N."/>
            <person name="Mual P."/>
            <person name="Verma A."/>
            <person name="Krishnamurthi S."/>
            <person name="Tang S.K."/>
            <person name="Li W.J."/>
        </authorList>
    </citation>
    <scope>NUCLEOTIDE SEQUENCE [LARGE SCALE GENOMIC DNA]</scope>
    <source>
        <strain evidence="1 4">NIO-1109</strain>
    </source>
</reference>
<keyword evidence="6" id="KW-1185">Reference proteome</keyword>
<dbReference type="Gene3D" id="3.40.30.10">
    <property type="entry name" value="Glutaredoxin"/>
    <property type="match status" value="1"/>
</dbReference>
<organism evidence="1 4">
    <name type="scientific">Exiguobacterium indicum</name>
    <dbReference type="NCBI Taxonomy" id="296995"/>
    <lineage>
        <taxon>Bacteria</taxon>
        <taxon>Bacillati</taxon>
        <taxon>Bacillota</taxon>
        <taxon>Bacilli</taxon>
        <taxon>Bacillales</taxon>
        <taxon>Bacillales Family XII. Incertae Sedis</taxon>
        <taxon>Exiguobacterium</taxon>
    </lineage>
</organism>
<evidence type="ECO:0000313" key="4">
    <source>
        <dbReference type="Proteomes" id="UP000053797"/>
    </source>
</evidence>
<dbReference type="Proteomes" id="UP000072605">
    <property type="component" value="Unassembled WGS sequence"/>
</dbReference>
<dbReference type="InterPro" id="IPR036249">
    <property type="entry name" value="Thioredoxin-like_sf"/>
</dbReference>
<dbReference type="GeneID" id="90837665"/>
<dbReference type="Proteomes" id="UP001387110">
    <property type="component" value="Unassembled WGS sequence"/>
</dbReference>
<dbReference type="SUPFAM" id="SSF52833">
    <property type="entry name" value="Thioredoxin-like"/>
    <property type="match status" value="1"/>
</dbReference>
<dbReference type="OrthoDB" id="677051at2"/>
<name>A0A0V8GF54_9BACL</name>
<evidence type="ECO:0000313" key="2">
    <source>
        <dbReference type="EMBL" id="KTR27278.1"/>
    </source>
</evidence>
<dbReference type="Pfam" id="PF11009">
    <property type="entry name" value="BrxC"/>
    <property type="match status" value="1"/>
</dbReference>
<dbReference type="Proteomes" id="UP000053797">
    <property type="component" value="Unassembled WGS sequence"/>
</dbReference>
<dbReference type="EMBL" id="LNQL01000003">
    <property type="protein sequence ID" value="KSU48778.1"/>
    <property type="molecule type" value="Genomic_DNA"/>
</dbReference>
<comment type="caution">
    <text evidence="1">The sequence shown here is derived from an EMBL/GenBank/DDBJ whole genome shotgun (WGS) entry which is preliminary data.</text>
</comment>
<dbReference type="AlphaFoldDB" id="A0A0V8GF54"/>